<feature type="domain" description="NADH:quinone oxidoreductase/Mrp antiporter transmembrane" evidence="4">
    <location>
        <begin position="1"/>
        <end position="40"/>
    </location>
</feature>
<dbReference type="PANTHER" id="PTHR47723:SF19">
    <property type="entry name" value="POLYNUCLEOTIDYL TRANSFERASE, RIBONUCLEASE H-LIKE SUPERFAMILY PROTEIN"/>
    <property type="match status" value="1"/>
</dbReference>
<protein>
    <recommendedName>
        <fullName evidence="8">RNase H type-1 domain-containing protein</fullName>
    </recommendedName>
</protein>
<dbReference type="InterPro" id="IPR053151">
    <property type="entry name" value="RNase_H-like"/>
</dbReference>
<dbReference type="PANTHER" id="PTHR47723">
    <property type="entry name" value="OS05G0353850 PROTEIN"/>
    <property type="match status" value="1"/>
</dbReference>
<keyword evidence="1" id="KW-1278">Translocase</keyword>
<dbReference type="Proteomes" id="UP001396334">
    <property type="component" value="Unassembled WGS sequence"/>
</dbReference>
<feature type="chain" id="PRO_5046302095" description="RNase H type-1 domain-containing protein" evidence="3">
    <location>
        <begin position="20"/>
        <end position="159"/>
    </location>
</feature>
<evidence type="ECO:0000256" key="3">
    <source>
        <dbReference type="SAM" id="SignalP"/>
    </source>
</evidence>
<dbReference type="CDD" id="cd06222">
    <property type="entry name" value="RNase_H_like"/>
    <property type="match status" value="1"/>
</dbReference>
<feature type="domain" description="RNase H type-1" evidence="5">
    <location>
        <begin position="62"/>
        <end position="157"/>
    </location>
</feature>
<evidence type="ECO:0008006" key="8">
    <source>
        <dbReference type="Google" id="ProtNLM"/>
    </source>
</evidence>
<dbReference type="InterPro" id="IPR001750">
    <property type="entry name" value="ND/Mrp_TM"/>
</dbReference>
<evidence type="ECO:0000259" key="5">
    <source>
        <dbReference type="Pfam" id="PF13456"/>
    </source>
</evidence>
<accession>A0ABR1Z918</accession>
<dbReference type="InterPro" id="IPR012337">
    <property type="entry name" value="RNaseH-like_sf"/>
</dbReference>
<evidence type="ECO:0000259" key="4">
    <source>
        <dbReference type="Pfam" id="PF00361"/>
    </source>
</evidence>
<comment type="caution">
    <text evidence="6">The sequence shown here is derived from an EMBL/GenBank/DDBJ whole genome shotgun (WGS) entry which is preliminary data.</text>
</comment>
<name>A0ABR1Z918_9ROSI</name>
<dbReference type="SUPFAM" id="SSF53098">
    <property type="entry name" value="Ribonuclease H-like"/>
    <property type="match status" value="1"/>
</dbReference>
<evidence type="ECO:0000256" key="2">
    <source>
        <dbReference type="ARBA" id="ARBA00023027"/>
    </source>
</evidence>
<feature type="signal peptide" evidence="3">
    <location>
        <begin position="1"/>
        <end position="19"/>
    </location>
</feature>
<reference evidence="6 7" key="1">
    <citation type="journal article" date="2024" name="G3 (Bethesda)">
        <title>Genome assembly of Hibiscus sabdariffa L. provides insights into metabolisms of medicinal natural products.</title>
        <authorList>
            <person name="Kim T."/>
        </authorList>
    </citation>
    <scope>NUCLEOTIDE SEQUENCE [LARGE SCALE GENOMIC DNA]</scope>
    <source>
        <strain evidence="6">TK-2024</strain>
        <tissue evidence="6">Old leaves</tissue>
    </source>
</reference>
<dbReference type="InterPro" id="IPR036397">
    <property type="entry name" value="RNaseH_sf"/>
</dbReference>
<keyword evidence="7" id="KW-1185">Reference proteome</keyword>
<keyword evidence="3" id="KW-0732">Signal</keyword>
<evidence type="ECO:0000313" key="6">
    <source>
        <dbReference type="EMBL" id="KAK8476470.1"/>
    </source>
</evidence>
<gene>
    <name evidence="6" type="ORF">V6N11_000009</name>
</gene>
<organism evidence="6 7">
    <name type="scientific">Hibiscus sabdariffa</name>
    <name type="common">roselle</name>
    <dbReference type="NCBI Taxonomy" id="183260"/>
    <lineage>
        <taxon>Eukaryota</taxon>
        <taxon>Viridiplantae</taxon>
        <taxon>Streptophyta</taxon>
        <taxon>Embryophyta</taxon>
        <taxon>Tracheophyta</taxon>
        <taxon>Spermatophyta</taxon>
        <taxon>Magnoliopsida</taxon>
        <taxon>eudicotyledons</taxon>
        <taxon>Gunneridae</taxon>
        <taxon>Pentapetalae</taxon>
        <taxon>rosids</taxon>
        <taxon>malvids</taxon>
        <taxon>Malvales</taxon>
        <taxon>Malvaceae</taxon>
        <taxon>Malvoideae</taxon>
        <taxon>Hibiscus</taxon>
    </lineage>
</organism>
<evidence type="ECO:0000313" key="7">
    <source>
        <dbReference type="Proteomes" id="UP001396334"/>
    </source>
</evidence>
<dbReference type="Pfam" id="PF00361">
    <property type="entry name" value="Proton_antipo_M"/>
    <property type="match status" value="1"/>
</dbReference>
<dbReference type="Gene3D" id="3.30.420.10">
    <property type="entry name" value="Ribonuclease H-like superfamily/Ribonuclease H"/>
    <property type="match status" value="1"/>
</dbReference>
<dbReference type="Pfam" id="PF13456">
    <property type="entry name" value="RVT_3"/>
    <property type="match status" value="1"/>
</dbReference>
<dbReference type="InterPro" id="IPR002156">
    <property type="entry name" value="RNaseH_domain"/>
</dbReference>
<dbReference type="InterPro" id="IPR044730">
    <property type="entry name" value="RNase_H-like_dom_plant"/>
</dbReference>
<evidence type="ECO:0000256" key="1">
    <source>
        <dbReference type="ARBA" id="ARBA00022967"/>
    </source>
</evidence>
<proteinExistence type="predicted"/>
<dbReference type="EMBL" id="JBBPBN010002221">
    <property type="protein sequence ID" value="KAK8476470.1"/>
    <property type="molecule type" value="Genomic_DNA"/>
</dbReference>
<sequence length="159" mass="17314">MYNSSGISIALIFITVGIGFKLSPAPSHQWTPDVYEGVRVANLILAPLQQWRPPDSSWFQLNVDGVVEVGSNSAATGGVLRNGNGDWVFEFARSIGKCSTILVELWVVLDGLKHAWRLGIHKVAILSDIHKALVSIEDASSDHIGSAIILDIREILSRN</sequence>
<keyword evidence="2" id="KW-0520">NAD</keyword>